<proteinExistence type="predicted"/>
<dbReference type="InterPro" id="IPR036689">
    <property type="entry name" value="ESAT-6-like_sf"/>
</dbReference>
<evidence type="ECO:0000313" key="2">
    <source>
        <dbReference type="Proteomes" id="UP000466864"/>
    </source>
</evidence>
<comment type="caution">
    <text evidence="1">The sequence shown here is derived from an EMBL/GenBank/DDBJ whole genome shotgun (WGS) entry which is preliminary data.</text>
</comment>
<organism evidence="1 2">
    <name type="scientific">Bilifractor porci</name>
    <dbReference type="NCBI Taxonomy" id="2606636"/>
    <lineage>
        <taxon>Bacteria</taxon>
        <taxon>Bacillati</taxon>
        <taxon>Bacillota</taxon>
        <taxon>Clostridia</taxon>
        <taxon>Lachnospirales</taxon>
        <taxon>Lachnospiraceae</taxon>
        <taxon>Bilifractor</taxon>
    </lineage>
</organism>
<keyword evidence="2" id="KW-1185">Reference proteome</keyword>
<protein>
    <recommendedName>
        <fullName evidence="3">ESAT-6-like protein</fullName>
    </recommendedName>
</protein>
<dbReference type="AlphaFoldDB" id="A0A7X2TNX9"/>
<sequence length="99" mass="11537">MAEFSVTVNRMYQQAEELSGLNRRFCAAVQDLRQTENALNRMWEGAARETFHCAFGRGCVQMDKFSETISSYTISLQEICRRYQEAERRNLELASGRSW</sequence>
<dbReference type="RefSeq" id="WP_154457221.1">
    <property type="nucleotide sequence ID" value="NZ_VUMV01000002.1"/>
</dbReference>
<gene>
    <name evidence="1" type="ORF">FYJ60_03650</name>
</gene>
<dbReference type="SUPFAM" id="SSF140453">
    <property type="entry name" value="EsxAB dimer-like"/>
    <property type="match status" value="1"/>
</dbReference>
<evidence type="ECO:0000313" key="1">
    <source>
        <dbReference type="EMBL" id="MST81413.1"/>
    </source>
</evidence>
<reference evidence="1 2" key="1">
    <citation type="submission" date="2019-08" db="EMBL/GenBank/DDBJ databases">
        <title>In-depth cultivation of the pig gut microbiome towards novel bacterial diversity and tailored functional studies.</title>
        <authorList>
            <person name="Wylensek D."/>
            <person name="Hitch T.C.A."/>
            <person name="Clavel T."/>
        </authorList>
    </citation>
    <scope>NUCLEOTIDE SEQUENCE [LARGE SCALE GENOMIC DNA]</scope>
    <source>
        <strain evidence="1 2">Oil+RF-744-WCA-WT-13</strain>
    </source>
</reference>
<accession>A0A7X2TNX9</accession>
<dbReference type="Pfam" id="PF06013">
    <property type="entry name" value="WXG100"/>
    <property type="match status" value="1"/>
</dbReference>
<name>A0A7X2TNX9_9FIRM</name>
<dbReference type="EMBL" id="VUMV01000002">
    <property type="protein sequence ID" value="MST81413.1"/>
    <property type="molecule type" value="Genomic_DNA"/>
</dbReference>
<evidence type="ECO:0008006" key="3">
    <source>
        <dbReference type="Google" id="ProtNLM"/>
    </source>
</evidence>
<dbReference type="Gene3D" id="1.10.287.1060">
    <property type="entry name" value="ESAT-6-like"/>
    <property type="match status" value="1"/>
</dbReference>
<dbReference type="InterPro" id="IPR010310">
    <property type="entry name" value="T7SS_ESAT-6-like"/>
</dbReference>
<dbReference type="Proteomes" id="UP000466864">
    <property type="component" value="Unassembled WGS sequence"/>
</dbReference>